<dbReference type="GO" id="GO:0005524">
    <property type="term" value="F:ATP binding"/>
    <property type="evidence" value="ECO:0007669"/>
    <property type="project" value="UniProtKB-KW"/>
</dbReference>
<reference evidence="6 8" key="1">
    <citation type="submission" date="2015-09" db="EMBL/GenBank/DDBJ databases">
        <authorList>
            <consortium name="Pathogen Informatics"/>
        </authorList>
    </citation>
    <scope>NUCLEOTIDE SEQUENCE [LARGE SCALE GENOMIC DNA]</scope>
    <source>
        <strain evidence="6 8">2789STDY5834939</strain>
    </source>
</reference>
<evidence type="ECO:0000259" key="5">
    <source>
        <dbReference type="PROSITE" id="PS50893"/>
    </source>
</evidence>
<keyword evidence="4 6" id="KW-0067">ATP-binding</keyword>
<dbReference type="NCBIfam" id="TIGR01727">
    <property type="entry name" value="oligo_HPY"/>
    <property type="match status" value="1"/>
</dbReference>
<gene>
    <name evidence="6" type="primary">gsiA_12</name>
    <name evidence="7" type="ORF">DXC40_13950</name>
    <name evidence="6" type="ORF">ERS852551_03415</name>
</gene>
<evidence type="ECO:0000313" key="8">
    <source>
        <dbReference type="Proteomes" id="UP000095765"/>
    </source>
</evidence>
<keyword evidence="3" id="KW-0547">Nucleotide-binding</keyword>
<evidence type="ECO:0000256" key="2">
    <source>
        <dbReference type="ARBA" id="ARBA00022448"/>
    </source>
</evidence>
<dbReference type="PROSITE" id="PS00211">
    <property type="entry name" value="ABC_TRANSPORTER_1"/>
    <property type="match status" value="1"/>
</dbReference>
<evidence type="ECO:0000313" key="9">
    <source>
        <dbReference type="Proteomes" id="UP000260828"/>
    </source>
</evidence>
<dbReference type="CDD" id="cd03257">
    <property type="entry name" value="ABC_NikE_OppD_transporters"/>
    <property type="match status" value="1"/>
</dbReference>
<dbReference type="InterPro" id="IPR050319">
    <property type="entry name" value="ABC_transp_ATP-bind"/>
</dbReference>
<evidence type="ECO:0000313" key="6">
    <source>
        <dbReference type="EMBL" id="CUQ17246.1"/>
    </source>
</evidence>
<dbReference type="InterPro" id="IPR027417">
    <property type="entry name" value="P-loop_NTPase"/>
</dbReference>
<keyword evidence="6" id="KW-0378">Hydrolase</keyword>
<dbReference type="FunFam" id="3.40.50.300:FF:000016">
    <property type="entry name" value="Oligopeptide ABC transporter ATP-binding component"/>
    <property type="match status" value="1"/>
</dbReference>
<proteinExistence type="inferred from homology"/>
<evidence type="ECO:0000256" key="4">
    <source>
        <dbReference type="ARBA" id="ARBA00022840"/>
    </source>
</evidence>
<dbReference type="Pfam" id="PF00005">
    <property type="entry name" value="ABC_tran"/>
    <property type="match status" value="1"/>
</dbReference>
<dbReference type="RefSeq" id="WP_055246023.1">
    <property type="nucleotide sequence ID" value="NZ_CAUFFD010000072.1"/>
</dbReference>
<dbReference type="GO" id="GO:0055085">
    <property type="term" value="P:transmembrane transport"/>
    <property type="evidence" value="ECO:0007669"/>
    <property type="project" value="UniProtKB-ARBA"/>
</dbReference>
<dbReference type="OrthoDB" id="9806285at2"/>
<dbReference type="AlphaFoldDB" id="A0A174U7C5"/>
<evidence type="ECO:0000256" key="1">
    <source>
        <dbReference type="ARBA" id="ARBA00005417"/>
    </source>
</evidence>
<dbReference type="NCBIfam" id="NF008453">
    <property type="entry name" value="PRK11308.1"/>
    <property type="match status" value="1"/>
</dbReference>
<dbReference type="Proteomes" id="UP000260828">
    <property type="component" value="Unassembled WGS sequence"/>
</dbReference>
<dbReference type="EC" id="3.6.3.-" evidence="6"/>
<dbReference type="GO" id="GO:0015833">
    <property type="term" value="P:peptide transport"/>
    <property type="evidence" value="ECO:0007669"/>
    <property type="project" value="InterPro"/>
</dbReference>
<dbReference type="GO" id="GO:0016887">
    <property type="term" value="F:ATP hydrolysis activity"/>
    <property type="evidence" value="ECO:0007669"/>
    <property type="project" value="InterPro"/>
</dbReference>
<evidence type="ECO:0000256" key="3">
    <source>
        <dbReference type="ARBA" id="ARBA00022741"/>
    </source>
</evidence>
<dbReference type="PROSITE" id="PS50893">
    <property type="entry name" value="ABC_TRANSPORTER_2"/>
    <property type="match status" value="1"/>
</dbReference>
<sequence>MTDEKKPLLAVRDLKVYYPIKVRSRGIFSQKKLVRAVDGISFDVYEGETLGIVGESGCGKSTTGKTIVRLNRPTAGSVTYDGMDLFSCPPQAQARISREIQIVFQDPYSSLDPRFTVGRSIAEPLVVHKAGAPAERRARVVELMRAVGLREDVYDRYPHEFSGGQRQRVGVARALALNPKLLVCDEPVSALDVSIQAQILNLMQQLQAQFGLTYIFISHNLSVVEHVCNRILVMYLGHIVETAGTEELFKNPLHPYTRALMDAVPIPDPELHKDREPLGGDVPSPVNPPPGCPFCTRCPKVMDVCRQQRPQPADLGGHIVSCHLYQSQAPYQK</sequence>
<dbReference type="Pfam" id="PF08352">
    <property type="entry name" value="oligo_HPY"/>
    <property type="match status" value="1"/>
</dbReference>
<accession>A0A174U7C5</accession>
<dbReference type="InterPro" id="IPR013563">
    <property type="entry name" value="Oligopep_ABC_C"/>
</dbReference>
<dbReference type="InterPro" id="IPR003439">
    <property type="entry name" value="ABC_transporter-like_ATP-bd"/>
</dbReference>
<dbReference type="InterPro" id="IPR017871">
    <property type="entry name" value="ABC_transporter-like_CS"/>
</dbReference>
<dbReference type="EMBL" id="CZBE01000032">
    <property type="protein sequence ID" value="CUQ17246.1"/>
    <property type="molecule type" value="Genomic_DNA"/>
</dbReference>
<feature type="domain" description="ABC transporter" evidence="5">
    <location>
        <begin position="22"/>
        <end position="261"/>
    </location>
</feature>
<dbReference type="PANTHER" id="PTHR43776">
    <property type="entry name" value="TRANSPORT ATP-BINDING PROTEIN"/>
    <property type="match status" value="1"/>
</dbReference>
<dbReference type="Gene3D" id="3.40.50.300">
    <property type="entry name" value="P-loop containing nucleotide triphosphate hydrolases"/>
    <property type="match status" value="1"/>
</dbReference>
<comment type="similarity">
    <text evidence="1">Belongs to the ABC transporter superfamily.</text>
</comment>
<dbReference type="SMART" id="SM00382">
    <property type="entry name" value="AAA"/>
    <property type="match status" value="1"/>
</dbReference>
<evidence type="ECO:0000313" key="7">
    <source>
        <dbReference type="EMBL" id="RGE66378.1"/>
    </source>
</evidence>
<dbReference type="GeneID" id="72463578"/>
<name>A0A174U7C5_9FIRM</name>
<dbReference type="Proteomes" id="UP000095765">
    <property type="component" value="Unassembled WGS sequence"/>
</dbReference>
<protein>
    <submittedName>
        <fullName evidence="7">Dipeptide ABC transporter ATP-binding protein</fullName>
    </submittedName>
    <submittedName>
        <fullName evidence="6">Glutathione import ATP-binding protein GsiA</fullName>
        <ecNumber evidence="6">3.6.3.-</ecNumber>
    </submittedName>
</protein>
<reference evidence="7 9" key="2">
    <citation type="submission" date="2018-08" db="EMBL/GenBank/DDBJ databases">
        <title>A genome reference for cultivated species of the human gut microbiota.</title>
        <authorList>
            <person name="Zou Y."/>
            <person name="Xue W."/>
            <person name="Luo G."/>
        </authorList>
    </citation>
    <scope>NUCLEOTIDE SEQUENCE [LARGE SCALE GENOMIC DNA]</scope>
    <source>
        <strain evidence="7 9">TF05-12AC</strain>
    </source>
</reference>
<organism evidence="6 8">
    <name type="scientific">Anaerotruncus colihominis</name>
    <dbReference type="NCBI Taxonomy" id="169435"/>
    <lineage>
        <taxon>Bacteria</taxon>
        <taxon>Bacillati</taxon>
        <taxon>Bacillota</taxon>
        <taxon>Clostridia</taxon>
        <taxon>Eubacteriales</taxon>
        <taxon>Oscillospiraceae</taxon>
        <taxon>Anaerotruncus</taxon>
    </lineage>
</organism>
<dbReference type="EMBL" id="QVME01000008">
    <property type="protein sequence ID" value="RGE66378.1"/>
    <property type="molecule type" value="Genomic_DNA"/>
</dbReference>
<dbReference type="SUPFAM" id="SSF52540">
    <property type="entry name" value="P-loop containing nucleoside triphosphate hydrolases"/>
    <property type="match status" value="1"/>
</dbReference>
<dbReference type="InterPro" id="IPR003593">
    <property type="entry name" value="AAA+_ATPase"/>
</dbReference>
<keyword evidence="2" id="KW-0813">Transport</keyword>